<dbReference type="PANTHER" id="PTHR47972">
    <property type="entry name" value="KINESIN-LIKE PROTEIN KLP-3"/>
    <property type="match status" value="1"/>
</dbReference>
<gene>
    <name evidence="3" type="ORF">NAEGRDRAFT_64982</name>
</gene>
<name>D2V801_NAEGR</name>
<dbReference type="KEGG" id="ngr:NAEGRDRAFT_64982"/>
<dbReference type="SUPFAM" id="SSF52540">
    <property type="entry name" value="P-loop containing nucleoside triphosphate hydrolases"/>
    <property type="match status" value="1"/>
</dbReference>
<dbReference type="Proteomes" id="UP000006671">
    <property type="component" value="Unassembled WGS sequence"/>
</dbReference>
<dbReference type="GO" id="GO:0007018">
    <property type="term" value="P:microtubule-based movement"/>
    <property type="evidence" value="ECO:0007669"/>
    <property type="project" value="InterPro"/>
</dbReference>
<dbReference type="GO" id="GO:0003777">
    <property type="term" value="F:microtubule motor activity"/>
    <property type="evidence" value="ECO:0007669"/>
    <property type="project" value="InterPro"/>
</dbReference>
<comment type="similarity">
    <text evidence="1">Belongs to the TRAFAC class myosin-kinesin ATPase superfamily. Kinesin family.</text>
</comment>
<dbReference type="PROSITE" id="PS50067">
    <property type="entry name" value="KINESIN_MOTOR_2"/>
    <property type="match status" value="1"/>
</dbReference>
<dbReference type="GO" id="GO:0005524">
    <property type="term" value="F:ATP binding"/>
    <property type="evidence" value="ECO:0007669"/>
    <property type="project" value="InterPro"/>
</dbReference>
<comment type="caution">
    <text evidence="1">Lacks conserved residue(s) required for the propagation of feature annotation.</text>
</comment>
<dbReference type="Gene3D" id="3.40.850.10">
    <property type="entry name" value="Kinesin motor domain"/>
    <property type="match status" value="1"/>
</dbReference>
<dbReference type="OrthoDB" id="3176171at2759"/>
<proteinExistence type="inferred from homology"/>
<protein>
    <submittedName>
        <fullName evidence="3">Predicted protein</fullName>
    </submittedName>
</protein>
<dbReference type="InterPro" id="IPR036961">
    <property type="entry name" value="Kinesin_motor_dom_sf"/>
</dbReference>
<dbReference type="AlphaFoldDB" id="D2V801"/>
<dbReference type="STRING" id="5762.D2V801"/>
<feature type="domain" description="Kinesin motor" evidence="2">
    <location>
        <begin position="121"/>
        <end position="191"/>
    </location>
</feature>
<evidence type="ECO:0000259" key="2">
    <source>
        <dbReference type="PROSITE" id="PS50067"/>
    </source>
</evidence>
<evidence type="ECO:0000313" key="4">
    <source>
        <dbReference type="Proteomes" id="UP000006671"/>
    </source>
</evidence>
<dbReference type="InterPro" id="IPR001752">
    <property type="entry name" value="Kinesin_motor_dom"/>
</dbReference>
<sequence>MSQLPSSAQSNISIDFNDPPIGLEQSWLEENRDSREGHTLLKSLIIDQINQIPVANFNLVLQQCRNRTSDGVSCHLSQQIELYKQEIDKLIQENQRVSKQLHKEMKLRQQYFNELQLLKGAIRIFVRVRPLLTHEIQQGDFTVLRFSKTNPQTLFLPKVLQETQPEDKITKQSHRQFQFDKVLGPNVHQKM</sequence>
<evidence type="ECO:0000313" key="3">
    <source>
        <dbReference type="EMBL" id="EFC46956.1"/>
    </source>
</evidence>
<dbReference type="InterPro" id="IPR027640">
    <property type="entry name" value="Kinesin-like_fam"/>
</dbReference>
<dbReference type="InterPro" id="IPR031852">
    <property type="entry name" value="Vik1/Cik1_MT-bd"/>
</dbReference>
<organism evidence="4">
    <name type="scientific">Naegleria gruberi</name>
    <name type="common">Amoeba</name>
    <dbReference type="NCBI Taxonomy" id="5762"/>
    <lineage>
        <taxon>Eukaryota</taxon>
        <taxon>Discoba</taxon>
        <taxon>Heterolobosea</taxon>
        <taxon>Tetramitia</taxon>
        <taxon>Eutetramitia</taxon>
        <taxon>Vahlkampfiidae</taxon>
        <taxon>Naegleria</taxon>
    </lineage>
</organism>
<evidence type="ECO:0000256" key="1">
    <source>
        <dbReference type="PROSITE-ProRule" id="PRU00283"/>
    </source>
</evidence>
<dbReference type="InParanoid" id="D2V801"/>
<dbReference type="VEuPathDB" id="AmoebaDB:NAEGRDRAFT_64982"/>
<dbReference type="GO" id="GO:0008017">
    <property type="term" value="F:microtubule binding"/>
    <property type="evidence" value="ECO:0007669"/>
    <property type="project" value="InterPro"/>
</dbReference>
<dbReference type="Pfam" id="PF16796">
    <property type="entry name" value="Microtub_bd"/>
    <property type="match status" value="1"/>
</dbReference>
<keyword evidence="4" id="KW-1185">Reference proteome</keyword>
<dbReference type="RefSeq" id="XP_002679700.1">
    <property type="nucleotide sequence ID" value="XM_002679654.1"/>
</dbReference>
<dbReference type="EMBL" id="GG738856">
    <property type="protein sequence ID" value="EFC46956.1"/>
    <property type="molecule type" value="Genomic_DNA"/>
</dbReference>
<accession>D2V801</accession>
<dbReference type="InterPro" id="IPR027417">
    <property type="entry name" value="P-loop_NTPase"/>
</dbReference>
<reference evidence="3 4" key="1">
    <citation type="journal article" date="2010" name="Cell">
        <title>The genome of Naegleria gruberi illuminates early eukaryotic versatility.</title>
        <authorList>
            <person name="Fritz-Laylin L.K."/>
            <person name="Prochnik S.E."/>
            <person name="Ginger M.L."/>
            <person name="Dacks J.B."/>
            <person name="Carpenter M.L."/>
            <person name="Field M.C."/>
            <person name="Kuo A."/>
            <person name="Paredez A."/>
            <person name="Chapman J."/>
            <person name="Pham J."/>
            <person name="Shu S."/>
            <person name="Neupane R."/>
            <person name="Cipriano M."/>
            <person name="Mancuso J."/>
            <person name="Tu H."/>
            <person name="Salamov A."/>
            <person name="Lindquist E."/>
            <person name="Shapiro H."/>
            <person name="Lucas S."/>
            <person name="Grigoriev I.V."/>
            <person name="Cande W.Z."/>
            <person name="Fulton C."/>
            <person name="Rokhsar D.S."/>
            <person name="Dawson S.C."/>
        </authorList>
    </citation>
    <scope>NUCLEOTIDE SEQUENCE [LARGE SCALE GENOMIC DNA]</scope>
    <source>
        <strain evidence="3 4">NEG-M</strain>
    </source>
</reference>
<dbReference type="GeneID" id="8861272"/>